<dbReference type="PANTHER" id="PTHR11710">
    <property type="entry name" value="40S RIBOSOMAL PROTEIN S19"/>
    <property type="match status" value="1"/>
</dbReference>
<name>A0AAQ4CN65_9CREN</name>
<dbReference type="GeneID" id="68864988"/>
<protein>
    <recommendedName>
        <fullName evidence="4 5">Small ribosomal subunit protein eS19</fullName>
    </recommendedName>
</protein>
<dbReference type="Pfam" id="PF01090">
    <property type="entry name" value="Ribosomal_S19e"/>
    <property type="match status" value="1"/>
</dbReference>
<dbReference type="HAMAP" id="MF_01474">
    <property type="entry name" value="Ribosomal_eS19"/>
    <property type="match status" value="1"/>
</dbReference>
<evidence type="ECO:0000256" key="5">
    <source>
        <dbReference type="HAMAP-Rule" id="MF_01474"/>
    </source>
</evidence>
<evidence type="ECO:0000313" key="6">
    <source>
        <dbReference type="EMBL" id="BDB97246.1"/>
    </source>
</evidence>
<keyword evidence="7" id="KW-1185">Reference proteome</keyword>
<keyword evidence="3 5" id="KW-0687">Ribonucleoprotein</keyword>
<dbReference type="EMBL" id="AP025226">
    <property type="protein sequence ID" value="BDB97246.1"/>
    <property type="molecule type" value="Genomic_DNA"/>
</dbReference>
<dbReference type="InterPro" id="IPR036388">
    <property type="entry name" value="WH-like_DNA-bd_sf"/>
</dbReference>
<evidence type="ECO:0000313" key="7">
    <source>
        <dbReference type="Proteomes" id="UP001319921"/>
    </source>
</evidence>
<reference evidence="6 7" key="1">
    <citation type="journal article" date="2022" name="Microbiol. Resour. Announc.">
        <title>Complete Genome Sequence of the Hyperthermophilic and Acidophilic Archaeon Saccharolobus caldissimus Strain HS-3T.</title>
        <authorList>
            <person name="Sakai H.D."/>
            <person name="Kurosawa N."/>
        </authorList>
    </citation>
    <scope>NUCLEOTIDE SEQUENCE [LARGE SCALE GENOMIC DNA]</scope>
    <source>
        <strain evidence="6 7">JCM32116</strain>
    </source>
</reference>
<evidence type="ECO:0000256" key="4">
    <source>
        <dbReference type="ARBA" id="ARBA00035143"/>
    </source>
</evidence>
<dbReference type="KEGG" id="scas:SACC_02630"/>
<dbReference type="FunFam" id="1.10.10.10:FF:000449">
    <property type="entry name" value="30S ribosomal protein S19e"/>
    <property type="match status" value="1"/>
</dbReference>
<organism evidence="6 7">
    <name type="scientific">Saccharolobus caldissimus</name>
    <dbReference type="NCBI Taxonomy" id="1702097"/>
    <lineage>
        <taxon>Archaea</taxon>
        <taxon>Thermoproteota</taxon>
        <taxon>Thermoprotei</taxon>
        <taxon>Sulfolobales</taxon>
        <taxon>Sulfolobaceae</taxon>
        <taxon>Saccharolobus</taxon>
    </lineage>
</organism>
<dbReference type="Gene3D" id="1.10.10.10">
    <property type="entry name" value="Winged helix-like DNA-binding domain superfamily/Winged helix DNA-binding domain"/>
    <property type="match status" value="1"/>
</dbReference>
<comment type="function">
    <text evidence="5">May be involved in maturation of the 30S ribosomal subunit.</text>
</comment>
<dbReference type="PANTHER" id="PTHR11710:SF0">
    <property type="entry name" value="40S RIBOSOMAL PROTEIN S19"/>
    <property type="match status" value="1"/>
</dbReference>
<dbReference type="NCBIfam" id="NF006811">
    <property type="entry name" value="PRK09333.1"/>
    <property type="match status" value="1"/>
</dbReference>
<comment type="similarity">
    <text evidence="1 5">Belongs to the eukaryotic ribosomal protein eS19 family.</text>
</comment>
<sequence>MITVEMVPPDLFIKRLAMYIKENIKTVTPPEWAIFAKTASFKERVPDNPDEWWYIRAASLLRKLYINGNIGIEKTRVIYGGRKRRGTRPEKFVKAPGHANRLILQQLEKAGLVQKIKNKGRTLSPKGRSLLDRLALEIFKELADNNPSLKIYLE</sequence>
<dbReference type="GO" id="GO:0000028">
    <property type="term" value="P:ribosomal small subunit assembly"/>
    <property type="evidence" value="ECO:0007669"/>
    <property type="project" value="TreeGrafter"/>
</dbReference>
<dbReference type="GO" id="GO:0006412">
    <property type="term" value="P:translation"/>
    <property type="evidence" value="ECO:0007669"/>
    <property type="project" value="UniProtKB-UniRule"/>
</dbReference>
<dbReference type="SUPFAM" id="SSF46785">
    <property type="entry name" value="Winged helix' DNA-binding domain"/>
    <property type="match status" value="1"/>
</dbReference>
<dbReference type="GO" id="GO:0003723">
    <property type="term" value="F:RNA binding"/>
    <property type="evidence" value="ECO:0007669"/>
    <property type="project" value="TreeGrafter"/>
</dbReference>
<dbReference type="InterPro" id="IPR036390">
    <property type="entry name" value="WH_DNA-bd_sf"/>
</dbReference>
<dbReference type="SMART" id="SM01413">
    <property type="entry name" value="Ribosomal_S19e"/>
    <property type="match status" value="1"/>
</dbReference>
<dbReference type="RefSeq" id="WP_229571263.1">
    <property type="nucleotide sequence ID" value="NZ_AP025226.1"/>
</dbReference>
<dbReference type="AlphaFoldDB" id="A0AAQ4CN65"/>
<proteinExistence type="inferred from homology"/>
<dbReference type="GO" id="GO:0003735">
    <property type="term" value="F:structural constituent of ribosome"/>
    <property type="evidence" value="ECO:0007669"/>
    <property type="project" value="InterPro"/>
</dbReference>
<dbReference type="InterPro" id="IPR001266">
    <property type="entry name" value="Ribosomal_eS19"/>
</dbReference>
<evidence type="ECO:0000256" key="3">
    <source>
        <dbReference type="ARBA" id="ARBA00023274"/>
    </source>
</evidence>
<dbReference type="InterPro" id="IPR027548">
    <property type="entry name" value="Ribosomal_eS19_archaeal"/>
</dbReference>
<comment type="subunit">
    <text evidence="5">Part of the 30S ribosomal subunit.</text>
</comment>
<evidence type="ECO:0000256" key="1">
    <source>
        <dbReference type="ARBA" id="ARBA00010014"/>
    </source>
</evidence>
<dbReference type="GO" id="GO:0022627">
    <property type="term" value="C:cytosolic small ribosomal subunit"/>
    <property type="evidence" value="ECO:0007669"/>
    <property type="project" value="TreeGrafter"/>
</dbReference>
<gene>
    <name evidence="5" type="primary">rps19e</name>
    <name evidence="6" type="ORF">SACC_02630</name>
</gene>
<dbReference type="Proteomes" id="UP001319921">
    <property type="component" value="Chromosome"/>
</dbReference>
<accession>A0AAQ4CN65</accession>
<keyword evidence="2 5" id="KW-0689">Ribosomal protein</keyword>
<evidence type="ECO:0000256" key="2">
    <source>
        <dbReference type="ARBA" id="ARBA00022980"/>
    </source>
</evidence>